<evidence type="ECO:0000313" key="3">
    <source>
        <dbReference type="Proteomes" id="UP000183954"/>
    </source>
</evidence>
<evidence type="ECO:0000256" key="1">
    <source>
        <dbReference type="SAM" id="Phobius"/>
    </source>
</evidence>
<dbReference type="OrthoDB" id="2194123at2"/>
<sequence length="145" mass="16057">MNKSKSDKYAVFSVIGLIIFVTGLVLIKSIPGAQGMVRVLPYLCVGIGTGLFGQNLGEILKNAALKKEPQAAKQIEVEAKDERNIAISNKAKAKSYDLMLMVFAALMLAFALMQVDMSMILTFVAAYLFIVFSNIYYLNKYQKEM</sequence>
<feature type="transmembrane region" description="Helical" evidence="1">
    <location>
        <begin position="39"/>
        <end position="57"/>
    </location>
</feature>
<reference evidence="3" key="1">
    <citation type="submission" date="2016-11" db="EMBL/GenBank/DDBJ databases">
        <authorList>
            <person name="Varghese N."/>
            <person name="Submissions S."/>
        </authorList>
    </citation>
    <scope>NUCLEOTIDE SEQUENCE [LARGE SCALE GENOMIC DNA]</scope>
    <source>
        <strain evidence="3">DSM 15449</strain>
    </source>
</reference>
<organism evidence="2 3">
    <name type="scientific">Desulfosporosinus lacus DSM 15449</name>
    <dbReference type="NCBI Taxonomy" id="1121420"/>
    <lineage>
        <taxon>Bacteria</taxon>
        <taxon>Bacillati</taxon>
        <taxon>Bacillota</taxon>
        <taxon>Clostridia</taxon>
        <taxon>Eubacteriales</taxon>
        <taxon>Desulfitobacteriaceae</taxon>
        <taxon>Desulfosporosinus</taxon>
    </lineage>
</organism>
<accession>A0A1M5ZBV0</accession>
<keyword evidence="1" id="KW-0472">Membrane</keyword>
<feature type="transmembrane region" description="Helical" evidence="1">
    <location>
        <begin position="119"/>
        <end position="138"/>
    </location>
</feature>
<keyword evidence="1" id="KW-1133">Transmembrane helix</keyword>
<keyword evidence="3" id="KW-1185">Reference proteome</keyword>
<feature type="transmembrane region" description="Helical" evidence="1">
    <location>
        <begin position="9"/>
        <end position="27"/>
    </location>
</feature>
<keyword evidence="1" id="KW-0812">Transmembrane</keyword>
<protein>
    <recommendedName>
        <fullName evidence="4">DUF2178 domain-containing protein</fullName>
    </recommendedName>
</protein>
<name>A0A1M5ZBV0_9FIRM</name>
<dbReference type="EMBL" id="FQXJ01000011">
    <property type="protein sequence ID" value="SHI21668.1"/>
    <property type="molecule type" value="Genomic_DNA"/>
</dbReference>
<feature type="transmembrane region" description="Helical" evidence="1">
    <location>
        <begin position="96"/>
        <end position="113"/>
    </location>
</feature>
<dbReference type="AlphaFoldDB" id="A0A1M5ZBV0"/>
<evidence type="ECO:0008006" key="4">
    <source>
        <dbReference type="Google" id="ProtNLM"/>
    </source>
</evidence>
<dbReference type="RefSeq" id="WP_073030648.1">
    <property type="nucleotide sequence ID" value="NZ_FQXJ01000011.1"/>
</dbReference>
<evidence type="ECO:0000313" key="2">
    <source>
        <dbReference type="EMBL" id="SHI21668.1"/>
    </source>
</evidence>
<dbReference type="Proteomes" id="UP000183954">
    <property type="component" value="Unassembled WGS sequence"/>
</dbReference>
<dbReference type="STRING" id="1121420.SAMN02746098_03126"/>
<gene>
    <name evidence="2" type="ORF">SAMN02746098_03126</name>
</gene>
<proteinExistence type="predicted"/>